<organism evidence="2 3">
    <name type="scientific">Hortaea werneckii</name>
    <name type="common">Black yeast</name>
    <name type="synonym">Cladosporium werneckii</name>
    <dbReference type="NCBI Taxonomy" id="91943"/>
    <lineage>
        <taxon>Eukaryota</taxon>
        <taxon>Fungi</taxon>
        <taxon>Dikarya</taxon>
        <taxon>Ascomycota</taxon>
        <taxon>Pezizomycotina</taxon>
        <taxon>Dothideomycetes</taxon>
        <taxon>Dothideomycetidae</taxon>
        <taxon>Mycosphaerellales</taxon>
        <taxon>Teratosphaeriaceae</taxon>
        <taxon>Hortaea</taxon>
    </lineage>
</organism>
<protein>
    <recommendedName>
        <fullName evidence="1">BTB domain-containing protein</fullName>
    </recommendedName>
</protein>
<dbReference type="Gene3D" id="3.30.710.10">
    <property type="entry name" value="Potassium Channel Kv1.1, Chain A"/>
    <property type="match status" value="1"/>
</dbReference>
<feature type="domain" description="BTB" evidence="1">
    <location>
        <begin position="19"/>
        <end position="86"/>
    </location>
</feature>
<gene>
    <name evidence="2" type="ORF">D0863_00874</name>
</gene>
<comment type="caution">
    <text evidence="2">The sequence shown here is derived from an EMBL/GenBank/DDBJ whole genome shotgun (WGS) entry which is preliminary data.</text>
</comment>
<dbReference type="PROSITE" id="PS50097">
    <property type="entry name" value="BTB"/>
    <property type="match status" value="1"/>
</dbReference>
<dbReference type="Proteomes" id="UP000269276">
    <property type="component" value="Unassembled WGS sequence"/>
</dbReference>
<dbReference type="SMART" id="SM00225">
    <property type="entry name" value="BTB"/>
    <property type="match status" value="1"/>
</dbReference>
<dbReference type="InterPro" id="IPR000210">
    <property type="entry name" value="BTB/POZ_dom"/>
</dbReference>
<dbReference type="CDD" id="cd18186">
    <property type="entry name" value="BTB_POZ_ZBTB_KLHL-like"/>
    <property type="match status" value="1"/>
</dbReference>
<dbReference type="PANTHER" id="PTHR47843">
    <property type="entry name" value="BTB DOMAIN-CONTAINING PROTEIN-RELATED"/>
    <property type="match status" value="1"/>
</dbReference>
<dbReference type="OrthoDB" id="6359816at2759"/>
<dbReference type="AlphaFoldDB" id="A0A3M7EP08"/>
<dbReference type="VEuPathDB" id="FungiDB:BTJ68_02313"/>
<accession>A0A3M7EP08</accession>
<dbReference type="InterPro" id="IPR011333">
    <property type="entry name" value="SKP1/BTB/POZ_sf"/>
</dbReference>
<evidence type="ECO:0000313" key="3">
    <source>
        <dbReference type="Proteomes" id="UP000269276"/>
    </source>
</evidence>
<proteinExistence type="predicted"/>
<evidence type="ECO:0000259" key="1">
    <source>
        <dbReference type="PROSITE" id="PS50097"/>
    </source>
</evidence>
<dbReference type="SUPFAM" id="SSF54695">
    <property type="entry name" value="POZ domain"/>
    <property type="match status" value="1"/>
</dbReference>
<sequence>MANSLLSEVAELWRTGEGSDLTIKCEEREFKVHKLIVSAASPTLKAACQNGMRESQTGVIEHKTFDADTVERMLEYIYTRDYEIRGVPAVITEGIRTSESDSDAEQALVLLKNAEWITHIRMYAIGDYYQLPTVKDRALEEIQKVAAAPLELRDFVYVVREAYKLIGKHETGFHRIIQTVCLENVIELKRDKMFMAALAEVADMQELSASLLGQVIQELAKEKLYSVTTKIFQEMHLNDAGQM</sequence>
<evidence type="ECO:0000313" key="2">
    <source>
        <dbReference type="EMBL" id="RMY78137.1"/>
    </source>
</evidence>
<reference evidence="2 3" key="1">
    <citation type="journal article" date="2018" name="BMC Genomics">
        <title>Genomic evidence for intraspecific hybridization in a clonal and extremely halotolerant yeast.</title>
        <authorList>
            <person name="Gostincar C."/>
            <person name="Stajich J.E."/>
            <person name="Zupancic J."/>
            <person name="Zalar P."/>
            <person name="Gunde-Cimerman N."/>
        </authorList>
    </citation>
    <scope>NUCLEOTIDE SEQUENCE [LARGE SCALE GENOMIC DNA]</scope>
    <source>
        <strain evidence="2 3">EXF-2682</strain>
    </source>
</reference>
<dbReference type="EMBL" id="QWIP01000015">
    <property type="protein sequence ID" value="RMY78137.1"/>
    <property type="molecule type" value="Genomic_DNA"/>
</dbReference>
<dbReference type="Pfam" id="PF00651">
    <property type="entry name" value="BTB"/>
    <property type="match status" value="1"/>
</dbReference>
<dbReference type="PANTHER" id="PTHR47843:SF5">
    <property type="entry name" value="BTB_POZ DOMAIN PROTEIN"/>
    <property type="match status" value="1"/>
</dbReference>
<name>A0A3M7EP08_HORWE</name>